<dbReference type="STRING" id="1348774.AB433_16110"/>
<reference evidence="1 2" key="1">
    <citation type="submission" date="2015-06" db="EMBL/GenBank/DDBJ databases">
        <authorList>
            <person name="Zeng Y."/>
            <person name="Huang Y."/>
        </authorList>
    </citation>
    <scope>NUCLEOTIDE SEQUENCE [LARGE SCALE GENOMIC DNA]</scope>
    <source>
        <strain evidence="1 2">PQ-2</strain>
    </source>
</reference>
<dbReference type="AlphaFoldDB" id="A0A0G3XIY5"/>
<organism evidence="1 2">
    <name type="scientific">Croceicoccus naphthovorans</name>
    <dbReference type="NCBI Taxonomy" id="1348774"/>
    <lineage>
        <taxon>Bacteria</taxon>
        <taxon>Pseudomonadati</taxon>
        <taxon>Pseudomonadota</taxon>
        <taxon>Alphaproteobacteria</taxon>
        <taxon>Sphingomonadales</taxon>
        <taxon>Erythrobacteraceae</taxon>
        <taxon>Croceicoccus</taxon>
    </lineage>
</organism>
<evidence type="ECO:0000313" key="2">
    <source>
        <dbReference type="Proteomes" id="UP000035287"/>
    </source>
</evidence>
<accession>A0A0G3XIY5</accession>
<dbReference type="KEGG" id="cna:AB433_16110"/>
<sequence>METPREAIDDTLRHIADRLADCGFAVRSGHKLARKRGDMTEELHAQADRGNRAGEVVRFRLSAMTHSAAAKRWTMVQTEPALHSEGPFAGVVGSTQLHFAEGLNGRDFDVVNPDDRPFVAETFAARVLQTVLPWFDTLDDPEAALATMGDVPTNETWLLRFALAHGLDAEARDALARRCGRYPDFAREFAQYVAQIAANGPPQGYRDATEELAAFAVAANLAP</sequence>
<dbReference type="OrthoDB" id="3386475at2"/>
<gene>
    <name evidence="1" type="ORF">AB433_16110</name>
</gene>
<protein>
    <submittedName>
        <fullName evidence="1">Uncharacterized protein</fullName>
    </submittedName>
</protein>
<dbReference type="RefSeq" id="WP_047822446.1">
    <property type="nucleotide sequence ID" value="NZ_CP011770.1"/>
</dbReference>
<evidence type="ECO:0000313" key="1">
    <source>
        <dbReference type="EMBL" id="AKM11152.1"/>
    </source>
</evidence>
<proteinExistence type="predicted"/>
<dbReference type="PATRIC" id="fig|1348774.3.peg.3384"/>
<dbReference type="Proteomes" id="UP000035287">
    <property type="component" value="Chromosome"/>
</dbReference>
<name>A0A0G3XIY5_9SPHN</name>
<dbReference type="EMBL" id="CP011770">
    <property type="protein sequence ID" value="AKM11152.1"/>
    <property type="molecule type" value="Genomic_DNA"/>
</dbReference>
<keyword evidence="2" id="KW-1185">Reference proteome</keyword>